<dbReference type="OrthoDB" id="369674at2"/>
<keyword evidence="2" id="KW-1185">Reference proteome</keyword>
<gene>
    <name evidence="1" type="ORF">EDD32_3563</name>
</gene>
<dbReference type="InterPro" id="IPR059166">
    <property type="entry name" value="PLD-like_cat"/>
</dbReference>
<organism evidence="1 2">
    <name type="scientific">Georgenia muralis</name>
    <dbReference type="NCBI Taxonomy" id="154117"/>
    <lineage>
        <taxon>Bacteria</taxon>
        <taxon>Bacillati</taxon>
        <taxon>Actinomycetota</taxon>
        <taxon>Actinomycetes</taxon>
        <taxon>Micrococcales</taxon>
        <taxon>Bogoriellaceae</taxon>
        <taxon>Georgenia</taxon>
    </lineage>
</organism>
<reference evidence="1 2" key="1">
    <citation type="submission" date="2018-11" db="EMBL/GenBank/DDBJ databases">
        <title>Sequencing the genomes of 1000 actinobacteria strains.</title>
        <authorList>
            <person name="Klenk H.-P."/>
        </authorList>
    </citation>
    <scope>NUCLEOTIDE SEQUENCE [LARGE SCALE GENOMIC DNA]</scope>
    <source>
        <strain evidence="1 2">DSM 14418</strain>
    </source>
</reference>
<name>A0A3N4ZU41_9MICO</name>
<evidence type="ECO:0000313" key="2">
    <source>
        <dbReference type="Proteomes" id="UP000280726"/>
    </source>
</evidence>
<dbReference type="Proteomes" id="UP000280726">
    <property type="component" value="Unassembled WGS sequence"/>
</dbReference>
<comment type="caution">
    <text evidence="1">The sequence shown here is derived from an EMBL/GenBank/DDBJ whole genome shotgun (WGS) entry which is preliminary data.</text>
</comment>
<sequence>MLGPDDGVTLLEALAPPAGFQLDVAVGTSYTLDLHALLAVPAAFALHRDSGDGAGLTDHTALALLEALRSYAGRITVFTDAGHIALPPTAAGGVFGFLEKTVVPVCAPRGGAFHPKLWALRFADEDGTLLHRLLVASRNLTFDRSWDALVRLDESDGPGVSLAPLTGVVEALVDMPATRVQPSADRADTLRDLARTIGAAQFDLPAGFDTMTLHPFGFRPGSTREWPFPRTSRRTLVVSPFLTAGALRRLEDATREFTVVSRSDELDRTYATRLEPQRPPAFEVNPHLVDVSDDADVLSGLHAKVFAFDVARSRSHVFAGSANATTAAVTQNTEVLLEMVGSTYEVGVRRWLSDDSDPTFQRLLTPHVWGEEPPERSAVLVALDAIRAELARLTVTCAVTADEDGWFTVHYTSDDPLPSHEGAVLWVRPLSEANWTSPETDHLDHTARTPLAGLSSLLGVRVTVGDESIELVLPCAMTGLPADRDDRLLALLIANPDRLVRYLLMLLTDRPDDRFDGALREMQREVRQRDSYSLSTVPLLELLLRAQVRHPERLVAISRLLDVVRSSPELRDDALLELWDRLAELPSLDGPQ</sequence>
<dbReference type="Gene3D" id="3.30.870.10">
    <property type="entry name" value="Endonuclease Chain A"/>
    <property type="match status" value="1"/>
</dbReference>
<dbReference type="CDD" id="cd09176">
    <property type="entry name" value="PLDc_unchar6"/>
    <property type="match status" value="1"/>
</dbReference>
<proteinExistence type="predicted"/>
<dbReference type="EMBL" id="RKRA01000001">
    <property type="protein sequence ID" value="RPF29012.1"/>
    <property type="molecule type" value="Genomic_DNA"/>
</dbReference>
<evidence type="ECO:0000313" key="1">
    <source>
        <dbReference type="EMBL" id="RPF29012.1"/>
    </source>
</evidence>
<evidence type="ECO:0008006" key="3">
    <source>
        <dbReference type="Google" id="ProtNLM"/>
    </source>
</evidence>
<dbReference type="AlphaFoldDB" id="A0A3N4ZU41"/>
<dbReference type="RefSeq" id="WP_123919647.1">
    <property type="nucleotide sequence ID" value="NZ_RKRA01000001.1"/>
</dbReference>
<protein>
    <recommendedName>
        <fullName evidence="3">PLD phosphodiesterase domain-containing protein</fullName>
    </recommendedName>
</protein>
<accession>A0A3N4ZU41</accession>